<dbReference type="Gene3D" id="3.90.1720.10">
    <property type="entry name" value="endopeptidase domain like (from Nostoc punctiforme)"/>
    <property type="match status" value="1"/>
</dbReference>
<dbReference type="GO" id="GO:0001897">
    <property type="term" value="P:symbiont-mediated cytolysis of host cell"/>
    <property type="evidence" value="ECO:0007669"/>
    <property type="project" value="UniProtKB-ARBA"/>
</dbReference>
<organism evidence="1">
    <name type="scientific">uncultured Caudovirales phage</name>
    <dbReference type="NCBI Taxonomy" id="2100421"/>
    <lineage>
        <taxon>Viruses</taxon>
        <taxon>Duplodnaviria</taxon>
        <taxon>Heunggongvirae</taxon>
        <taxon>Uroviricota</taxon>
        <taxon>Caudoviricetes</taxon>
        <taxon>Peduoviridae</taxon>
        <taxon>Maltschvirus</taxon>
        <taxon>Maltschvirus maltsch</taxon>
    </lineage>
</organism>
<dbReference type="EMBL" id="LR796284">
    <property type="protein sequence ID" value="CAB4134095.1"/>
    <property type="molecule type" value="Genomic_DNA"/>
</dbReference>
<name>A0A6J5LIU9_9CAUD</name>
<reference evidence="1" key="1">
    <citation type="submission" date="2020-04" db="EMBL/GenBank/DDBJ databases">
        <authorList>
            <person name="Chiriac C."/>
            <person name="Salcher M."/>
            <person name="Ghai R."/>
            <person name="Kavagutti S V."/>
        </authorList>
    </citation>
    <scope>NUCLEOTIDE SEQUENCE</scope>
</reference>
<accession>A0A6J5LIU9</accession>
<sequence>MKLIFVRNKTWTSRVIRLVQGWRKGKLIAPWSHVAIITKSGNHVMDSFYLRNGITPPRTLASFIEGFPDNSGILEIPTDPSKEDAAYSWMEQQIGLPYGNEELKGYITGKNTYIPGKGMVCFHFVASALNKAGYSIDEDRVDCYRLLDLVK</sequence>
<protein>
    <submittedName>
        <fullName evidence="1">Uncharacterized protein</fullName>
    </submittedName>
</protein>
<proteinExistence type="predicted"/>
<dbReference type="SUPFAM" id="SSF54001">
    <property type="entry name" value="Cysteine proteinases"/>
    <property type="match status" value="1"/>
</dbReference>
<gene>
    <name evidence="1" type="ORF">UFOVP273_13</name>
</gene>
<dbReference type="InterPro" id="IPR038765">
    <property type="entry name" value="Papain-like_cys_pep_sf"/>
</dbReference>
<evidence type="ECO:0000313" key="1">
    <source>
        <dbReference type="EMBL" id="CAB4134095.1"/>
    </source>
</evidence>